<keyword evidence="1" id="KW-0479">Metal-binding</keyword>
<dbReference type="InterPro" id="IPR015324">
    <property type="entry name" value="Ribosomal_Rsm22-like"/>
</dbReference>
<dbReference type="GO" id="GO:0015935">
    <property type="term" value="C:small ribosomal subunit"/>
    <property type="evidence" value="ECO:0007669"/>
    <property type="project" value="TreeGrafter"/>
</dbReference>
<keyword evidence="2" id="KW-0809">Transit peptide</keyword>
<dbReference type="InterPro" id="IPR029063">
    <property type="entry name" value="SAM-dependent_MTases_sf"/>
</dbReference>
<proteinExistence type="predicted"/>
<dbReference type="GO" id="GO:0006412">
    <property type="term" value="P:translation"/>
    <property type="evidence" value="ECO:0007669"/>
    <property type="project" value="InterPro"/>
</dbReference>
<dbReference type="GO" id="GO:0008168">
    <property type="term" value="F:methyltransferase activity"/>
    <property type="evidence" value="ECO:0007669"/>
    <property type="project" value="InterPro"/>
</dbReference>
<dbReference type="Pfam" id="PF09243">
    <property type="entry name" value="Rsm22"/>
    <property type="match status" value="1"/>
</dbReference>
<accession>A0A212LL41</accession>
<dbReference type="RefSeq" id="WP_288198006.1">
    <property type="nucleotide sequence ID" value="NZ_LT608334.1"/>
</dbReference>
<reference evidence="5" key="1">
    <citation type="submission" date="2016-08" db="EMBL/GenBank/DDBJ databases">
        <authorList>
            <person name="Seilhamer J.J."/>
        </authorList>
    </citation>
    <scope>NUCLEOTIDE SEQUENCE</scope>
    <source>
        <strain evidence="5">86</strain>
    </source>
</reference>
<name>A0A212LL41_9HYPH</name>
<dbReference type="GO" id="GO:0051536">
    <property type="term" value="F:iron-sulfur cluster binding"/>
    <property type="evidence" value="ECO:0007669"/>
    <property type="project" value="UniProtKB-KW"/>
</dbReference>
<keyword evidence="3" id="KW-0408">Iron</keyword>
<evidence type="ECO:0000256" key="1">
    <source>
        <dbReference type="ARBA" id="ARBA00022723"/>
    </source>
</evidence>
<evidence type="ECO:0000256" key="4">
    <source>
        <dbReference type="ARBA" id="ARBA00023014"/>
    </source>
</evidence>
<dbReference type="PANTHER" id="PTHR13184:SF5">
    <property type="entry name" value="METHYLTRANSFERASE-LIKE PROTEIN 17, MITOCHONDRIAL"/>
    <property type="match status" value="1"/>
</dbReference>
<gene>
    <name evidence="5" type="ORF">KL86PLE_70034</name>
</gene>
<keyword evidence="4" id="KW-0411">Iron-sulfur</keyword>
<protein>
    <submittedName>
        <fullName evidence="5">Ribosomal small subunit Rsm22</fullName>
    </submittedName>
</protein>
<dbReference type="CDD" id="cd02440">
    <property type="entry name" value="AdoMet_MTases"/>
    <property type="match status" value="1"/>
</dbReference>
<dbReference type="PANTHER" id="PTHR13184">
    <property type="entry name" value="37S RIBOSOMAL PROTEIN S22"/>
    <property type="match status" value="1"/>
</dbReference>
<evidence type="ECO:0000313" key="5">
    <source>
        <dbReference type="EMBL" id="SCM78251.1"/>
    </source>
</evidence>
<dbReference type="GO" id="GO:0003735">
    <property type="term" value="F:structural constituent of ribosome"/>
    <property type="evidence" value="ECO:0007669"/>
    <property type="project" value="TreeGrafter"/>
</dbReference>
<dbReference type="EMBL" id="FMJD01000011">
    <property type="protein sequence ID" value="SCM78251.1"/>
    <property type="molecule type" value="Genomic_DNA"/>
</dbReference>
<evidence type="ECO:0000256" key="2">
    <source>
        <dbReference type="ARBA" id="ARBA00022946"/>
    </source>
</evidence>
<dbReference type="AlphaFoldDB" id="A0A212LL41"/>
<evidence type="ECO:0000256" key="3">
    <source>
        <dbReference type="ARBA" id="ARBA00023004"/>
    </source>
</evidence>
<dbReference type="InterPro" id="IPR052571">
    <property type="entry name" value="Mt_RNA_Methyltransferase"/>
</dbReference>
<dbReference type="GO" id="GO:0046872">
    <property type="term" value="F:metal ion binding"/>
    <property type="evidence" value="ECO:0007669"/>
    <property type="project" value="UniProtKB-KW"/>
</dbReference>
<organism evidence="5">
    <name type="scientific">uncultured Pleomorphomonas sp</name>
    <dbReference type="NCBI Taxonomy" id="442121"/>
    <lineage>
        <taxon>Bacteria</taxon>
        <taxon>Pseudomonadati</taxon>
        <taxon>Pseudomonadota</taxon>
        <taxon>Alphaproteobacteria</taxon>
        <taxon>Hyphomicrobiales</taxon>
        <taxon>Pleomorphomonadaceae</taxon>
        <taxon>Pleomorphomonas</taxon>
        <taxon>environmental samples</taxon>
    </lineage>
</organism>
<dbReference type="Gene3D" id="3.40.50.150">
    <property type="entry name" value="Vaccinia Virus protein VP39"/>
    <property type="match status" value="1"/>
</dbReference>
<dbReference type="SUPFAM" id="SSF53335">
    <property type="entry name" value="S-adenosyl-L-methionine-dependent methyltransferases"/>
    <property type="match status" value="1"/>
</dbReference>
<sequence>MSDRRLPTALAAAVAERARPERLGAAAARLSAGYRANLTSREAVPDAAGVAAYAASRMPATYAAVTATLDRLAAARPDFSPEAVLDLGAGPGTASWAAATLWPSVVSVTMMEASADFRALAADLARAGPPALRRADIRRGDIAQPSGLPDGPVDLAIVAYALTELDLAAAGRLVADLVGRAGRLVIVEPGTPRDHGRLMTVRQAALAAGARILAPCPHAGPCPLPPGDWCHTAVRVERSRAHMRLKGGTVPFEDERYAYLVLESGSLAGSEDDSGGRILRPPRLAKHEIAFSLCRADGTLGEARIASRDRAAFKAAGKLGWGDFLPDDLRG</sequence>